<dbReference type="InterPro" id="IPR036291">
    <property type="entry name" value="NAD(P)-bd_dom_sf"/>
</dbReference>
<reference evidence="9" key="1">
    <citation type="submission" date="2016-10" db="EMBL/GenBank/DDBJ databases">
        <authorList>
            <person name="Varghese N."/>
            <person name="Submissions S."/>
        </authorList>
    </citation>
    <scope>NUCLEOTIDE SEQUENCE [LARGE SCALE GENOMIC DNA]</scope>
    <source>
        <strain evidence="9">NRRL B-51270</strain>
    </source>
</reference>
<dbReference type="Gene3D" id="3.90.25.10">
    <property type="entry name" value="UDP-galactose 4-epimerase, domain 1"/>
    <property type="match status" value="1"/>
</dbReference>
<dbReference type="InterPro" id="IPR029903">
    <property type="entry name" value="RmlD-like-bd"/>
</dbReference>
<comment type="catalytic activity">
    <reaction evidence="5 6">
        <text>dTDP-beta-L-rhamnose + NADP(+) = dTDP-4-dehydro-beta-L-rhamnose + NADPH + H(+)</text>
        <dbReference type="Rhea" id="RHEA:21796"/>
        <dbReference type="ChEBI" id="CHEBI:15378"/>
        <dbReference type="ChEBI" id="CHEBI:57510"/>
        <dbReference type="ChEBI" id="CHEBI:57783"/>
        <dbReference type="ChEBI" id="CHEBI:58349"/>
        <dbReference type="ChEBI" id="CHEBI:62830"/>
        <dbReference type="EC" id="1.1.1.133"/>
    </reaction>
</comment>
<dbReference type="UniPathway" id="UPA00281"/>
<evidence type="ECO:0000256" key="3">
    <source>
        <dbReference type="ARBA" id="ARBA00012929"/>
    </source>
</evidence>
<protein>
    <recommendedName>
        <fullName evidence="4 6">dTDP-4-dehydrorhamnose reductase</fullName>
        <ecNumber evidence="3 6">1.1.1.133</ecNumber>
    </recommendedName>
</protein>
<evidence type="ECO:0000256" key="4">
    <source>
        <dbReference type="ARBA" id="ARBA00017099"/>
    </source>
</evidence>
<dbReference type="PANTHER" id="PTHR10491:SF4">
    <property type="entry name" value="METHIONINE ADENOSYLTRANSFERASE 2 SUBUNIT BETA"/>
    <property type="match status" value="1"/>
</dbReference>
<evidence type="ECO:0000313" key="8">
    <source>
        <dbReference type="EMBL" id="SDS98746.1"/>
    </source>
</evidence>
<evidence type="ECO:0000313" key="9">
    <source>
        <dbReference type="Proteomes" id="UP000243207"/>
    </source>
</evidence>
<dbReference type="InterPro" id="IPR005913">
    <property type="entry name" value="dTDP_dehydrorham_reduct"/>
</dbReference>
<keyword evidence="6" id="KW-0521">NADP</keyword>
<dbReference type="GO" id="GO:0008831">
    <property type="term" value="F:dTDP-4-dehydrorhamnose reductase activity"/>
    <property type="evidence" value="ECO:0007669"/>
    <property type="project" value="UniProtKB-EC"/>
</dbReference>
<comment type="cofactor">
    <cofactor evidence="6">
        <name>Mg(2+)</name>
        <dbReference type="ChEBI" id="CHEBI:18420"/>
    </cofactor>
    <text evidence="6">Binds 1 Mg(2+) ion per monomer.</text>
</comment>
<accession>A0A1H1WQW7</accession>
<dbReference type="GO" id="GO:0009243">
    <property type="term" value="P:O antigen biosynthetic process"/>
    <property type="evidence" value="ECO:0007669"/>
    <property type="project" value="UniProtKB-UniPathway"/>
</dbReference>
<feature type="domain" description="RmlD-like substrate binding" evidence="7">
    <location>
        <begin position="3"/>
        <end position="290"/>
    </location>
</feature>
<dbReference type="STRING" id="487184.SAMN05216421_2634"/>
<dbReference type="OrthoDB" id="9803892at2"/>
<comment type="function">
    <text evidence="6">Catalyzes the reduction of dTDP-6-deoxy-L-lyxo-4-hexulose to yield dTDP-L-rhamnose.</text>
</comment>
<gene>
    <name evidence="8" type="ORF">SAMN05216421_2634</name>
</gene>
<dbReference type="GO" id="GO:0005829">
    <property type="term" value="C:cytosol"/>
    <property type="evidence" value="ECO:0007669"/>
    <property type="project" value="TreeGrafter"/>
</dbReference>
<dbReference type="SUPFAM" id="SSF51735">
    <property type="entry name" value="NAD(P)-binding Rossmann-fold domains"/>
    <property type="match status" value="1"/>
</dbReference>
<dbReference type="Proteomes" id="UP000243207">
    <property type="component" value="Chromosome I"/>
</dbReference>
<evidence type="ECO:0000256" key="5">
    <source>
        <dbReference type="ARBA" id="ARBA00048200"/>
    </source>
</evidence>
<dbReference type="RefSeq" id="WP_093395523.1">
    <property type="nucleotide sequence ID" value="NZ_LT629736.1"/>
</dbReference>
<dbReference type="Pfam" id="PF04321">
    <property type="entry name" value="RmlD_sub_bind"/>
    <property type="match status" value="1"/>
</dbReference>
<keyword evidence="6" id="KW-0560">Oxidoreductase</keyword>
<dbReference type="EC" id="1.1.1.133" evidence="3 6"/>
<organism evidence="8 9">
    <name type="scientific">Halopseudomonas xinjiangensis</name>
    <dbReference type="NCBI Taxonomy" id="487184"/>
    <lineage>
        <taxon>Bacteria</taxon>
        <taxon>Pseudomonadati</taxon>
        <taxon>Pseudomonadota</taxon>
        <taxon>Gammaproteobacteria</taxon>
        <taxon>Pseudomonadales</taxon>
        <taxon>Pseudomonadaceae</taxon>
        <taxon>Halopseudomonas</taxon>
    </lineage>
</organism>
<dbReference type="AlphaFoldDB" id="A0A1H1WQW7"/>
<sequence>MRMRVLLLGEETRLGQALLAQASMESIQLQTLGQSPGGWSNEVVDQALARERPDMLVNLAFYHEQFQLGLLEQPALDEQRRFTNKLIESCVSHDCALFMPSSARVFDGLKTSAYSEKDPLAPSDPLGSLQAELEGRLRQASERHVILRFSWLLDRSGDGLLGRLLAQMQTGEPVQLAEEWRGNPTPINDAARVMLAILKQLDCDAPLYGTYHYGSSEVSSWISFAKSLAQELLASQQLEVDPIVQPVSFASQQMAGREPQNAALASRRLLMAFGIKPRAWRAQLSALIDPQNA</sequence>
<proteinExistence type="inferred from homology"/>
<dbReference type="GO" id="GO:0019305">
    <property type="term" value="P:dTDP-rhamnose biosynthetic process"/>
    <property type="evidence" value="ECO:0007669"/>
    <property type="project" value="UniProtKB-UniPathway"/>
</dbReference>
<comment type="pathway">
    <text evidence="1 6">Carbohydrate biosynthesis; dTDP-L-rhamnose biosynthesis.</text>
</comment>
<evidence type="ECO:0000256" key="1">
    <source>
        <dbReference type="ARBA" id="ARBA00004781"/>
    </source>
</evidence>
<name>A0A1H1WQW7_9GAMM</name>
<evidence type="ECO:0000256" key="6">
    <source>
        <dbReference type="RuleBase" id="RU364082"/>
    </source>
</evidence>
<dbReference type="PANTHER" id="PTHR10491">
    <property type="entry name" value="DTDP-4-DEHYDRORHAMNOSE REDUCTASE"/>
    <property type="match status" value="1"/>
</dbReference>
<evidence type="ECO:0000256" key="2">
    <source>
        <dbReference type="ARBA" id="ARBA00010944"/>
    </source>
</evidence>
<evidence type="ECO:0000259" key="7">
    <source>
        <dbReference type="Pfam" id="PF04321"/>
    </source>
</evidence>
<comment type="similarity">
    <text evidence="2 6">Belongs to the dTDP-4-dehydrorhamnose reductase family.</text>
</comment>
<dbReference type="Gene3D" id="3.40.50.720">
    <property type="entry name" value="NAD(P)-binding Rossmann-like Domain"/>
    <property type="match status" value="1"/>
</dbReference>
<dbReference type="UniPathway" id="UPA00124"/>
<keyword evidence="9" id="KW-1185">Reference proteome</keyword>
<dbReference type="EMBL" id="LT629736">
    <property type="protein sequence ID" value="SDS98746.1"/>
    <property type="molecule type" value="Genomic_DNA"/>
</dbReference>